<accession>A0A7X2SS89</accession>
<evidence type="ECO:0000256" key="2">
    <source>
        <dbReference type="ARBA" id="ARBA00022448"/>
    </source>
</evidence>
<keyword evidence="4 6" id="KW-1133">Transmembrane helix</keyword>
<feature type="transmembrane region" description="Helical" evidence="6">
    <location>
        <begin position="55"/>
        <end position="79"/>
    </location>
</feature>
<keyword evidence="2" id="KW-0813">Transport</keyword>
<sequence length="328" mass="35047">CFAIIGLSLASLSFARSITHFYIAWILIGICQPFAIALPIPVILGNWFKKKLGTVMGIALGISAFGGTIFNPIISSIITANGWRAGWLAEGLIVLIVLVPMSLFLLKGKPDSKHAAYGQGEVEENAEVEETGITLKEATKTPMFYLIAFSMIALQFIAGFVQHISGHIVNSGLSLTTGASVVSGVMMGAAVGKILIGYLLDKFNNSFVVGLYTVFGILGWSGLIVLKSPMMLVSSGFILGLGQGLLLVALPYFIRREFGSKDYSNILSIISMLGSVSSAAAVSLDGVMFDIQHSYTMPLTLNVILYILAGIAVVMSIRYTHKLLVSKV</sequence>
<dbReference type="GO" id="GO:0005886">
    <property type="term" value="C:plasma membrane"/>
    <property type="evidence" value="ECO:0007669"/>
    <property type="project" value="UniProtKB-SubCell"/>
</dbReference>
<feature type="non-terminal residue" evidence="8">
    <location>
        <position position="1"/>
    </location>
</feature>
<reference evidence="8 9" key="1">
    <citation type="submission" date="2019-11" db="EMBL/GenBank/DDBJ databases">
        <title>Draft Genome Sequence of Plant Growth-Promoting Rhizosphere-Associated Bacteria.</title>
        <authorList>
            <person name="Vasilyev I.Y."/>
            <person name="Radchenko V."/>
            <person name="Ilnitskaya E.V."/>
        </authorList>
    </citation>
    <scope>NUCLEOTIDE SEQUENCE [LARGE SCALE GENOMIC DNA]</scope>
    <source>
        <strain evidence="8 9">VRA_01-1sq_f</strain>
    </source>
</reference>
<feature type="transmembrane region" description="Helical" evidence="6">
    <location>
        <begin position="25"/>
        <end position="48"/>
    </location>
</feature>
<comment type="subcellular location">
    <subcellularLocation>
        <location evidence="1">Cell membrane</location>
        <topology evidence="1">Multi-pass membrane protein</topology>
    </subcellularLocation>
</comment>
<evidence type="ECO:0000256" key="3">
    <source>
        <dbReference type="ARBA" id="ARBA00022692"/>
    </source>
</evidence>
<proteinExistence type="predicted"/>
<dbReference type="SUPFAM" id="SSF103473">
    <property type="entry name" value="MFS general substrate transporter"/>
    <property type="match status" value="1"/>
</dbReference>
<dbReference type="PANTHER" id="PTHR11360:SF290">
    <property type="entry name" value="MONOCARBOXYLATE MFS PERMEASE"/>
    <property type="match status" value="1"/>
</dbReference>
<feature type="domain" description="Major facilitator superfamily (MFS) profile" evidence="7">
    <location>
        <begin position="1"/>
        <end position="321"/>
    </location>
</feature>
<name>A0A7X2SS89_9LACO</name>
<dbReference type="InterPro" id="IPR020846">
    <property type="entry name" value="MFS_dom"/>
</dbReference>
<evidence type="ECO:0000256" key="1">
    <source>
        <dbReference type="ARBA" id="ARBA00004651"/>
    </source>
</evidence>
<keyword evidence="5 6" id="KW-0472">Membrane</keyword>
<feature type="transmembrane region" description="Helical" evidence="6">
    <location>
        <begin position="232"/>
        <end position="254"/>
    </location>
</feature>
<feature type="transmembrane region" description="Helical" evidence="6">
    <location>
        <begin position="85"/>
        <end position="106"/>
    </location>
</feature>
<evidence type="ECO:0000259" key="7">
    <source>
        <dbReference type="PROSITE" id="PS50850"/>
    </source>
</evidence>
<dbReference type="InterPro" id="IPR036259">
    <property type="entry name" value="MFS_trans_sf"/>
</dbReference>
<dbReference type="Pfam" id="PF07690">
    <property type="entry name" value="MFS_1"/>
    <property type="match status" value="1"/>
</dbReference>
<feature type="transmembrane region" description="Helical" evidence="6">
    <location>
        <begin position="295"/>
        <end position="317"/>
    </location>
</feature>
<dbReference type="InterPro" id="IPR050327">
    <property type="entry name" value="Proton-linked_MCT"/>
</dbReference>
<dbReference type="GO" id="GO:0022857">
    <property type="term" value="F:transmembrane transporter activity"/>
    <property type="evidence" value="ECO:0007669"/>
    <property type="project" value="InterPro"/>
</dbReference>
<evidence type="ECO:0000313" key="9">
    <source>
        <dbReference type="Proteomes" id="UP000467635"/>
    </source>
</evidence>
<feature type="transmembrane region" description="Helical" evidence="6">
    <location>
        <begin position="207"/>
        <end position="226"/>
    </location>
</feature>
<evidence type="ECO:0000313" key="8">
    <source>
        <dbReference type="EMBL" id="MSE08336.1"/>
    </source>
</evidence>
<organism evidence="8 9">
    <name type="scientific">Ligilactobacillus salivarius</name>
    <dbReference type="NCBI Taxonomy" id="1624"/>
    <lineage>
        <taxon>Bacteria</taxon>
        <taxon>Bacillati</taxon>
        <taxon>Bacillota</taxon>
        <taxon>Bacilli</taxon>
        <taxon>Lactobacillales</taxon>
        <taxon>Lactobacillaceae</taxon>
        <taxon>Ligilactobacillus</taxon>
    </lineage>
</organism>
<evidence type="ECO:0000256" key="5">
    <source>
        <dbReference type="ARBA" id="ARBA00023136"/>
    </source>
</evidence>
<dbReference type="AlphaFoldDB" id="A0A7X2SS89"/>
<dbReference type="EMBL" id="WKKX01000240">
    <property type="protein sequence ID" value="MSE08336.1"/>
    <property type="molecule type" value="Genomic_DNA"/>
</dbReference>
<dbReference type="PANTHER" id="PTHR11360">
    <property type="entry name" value="MONOCARBOXYLATE TRANSPORTER"/>
    <property type="match status" value="1"/>
</dbReference>
<evidence type="ECO:0000256" key="6">
    <source>
        <dbReference type="SAM" id="Phobius"/>
    </source>
</evidence>
<protein>
    <submittedName>
        <fullName evidence="8">MFS transporter</fullName>
    </submittedName>
</protein>
<evidence type="ECO:0000256" key="4">
    <source>
        <dbReference type="ARBA" id="ARBA00022989"/>
    </source>
</evidence>
<keyword evidence="3 6" id="KW-0812">Transmembrane</keyword>
<dbReference type="InterPro" id="IPR011701">
    <property type="entry name" value="MFS"/>
</dbReference>
<feature type="transmembrane region" description="Helical" evidence="6">
    <location>
        <begin position="143"/>
        <end position="161"/>
    </location>
</feature>
<dbReference type="Proteomes" id="UP000467635">
    <property type="component" value="Unassembled WGS sequence"/>
</dbReference>
<feature type="transmembrane region" description="Helical" evidence="6">
    <location>
        <begin position="181"/>
        <end position="200"/>
    </location>
</feature>
<gene>
    <name evidence="8" type="ORF">GKC33_06345</name>
</gene>
<dbReference type="PROSITE" id="PS50850">
    <property type="entry name" value="MFS"/>
    <property type="match status" value="1"/>
</dbReference>
<dbReference type="Gene3D" id="1.20.1250.20">
    <property type="entry name" value="MFS general substrate transporter like domains"/>
    <property type="match status" value="2"/>
</dbReference>
<comment type="caution">
    <text evidence="8">The sequence shown here is derived from an EMBL/GenBank/DDBJ whole genome shotgun (WGS) entry which is preliminary data.</text>
</comment>
<feature type="transmembrane region" description="Helical" evidence="6">
    <location>
        <begin position="266"/>
        <end position="289"/>
    </location>
</feature>